<dbReference type="Pfam" id="PF00707">
    <property type="entry name" value="IF3_C"/>
    <property type="match status" value="1"/>
</dbReference>
<dbReference type="SUPFAM" id="SSF54364">
    <property type="entry name" value="Translation initiation factor IF3, N-terminal domain"/>
    <property type="match status" value="1"/>
</dbReference>
<dbReference type="Pfam" id="PF05198">
    <property type="entry name" value="IF3_N"/>
    <property type="match status" value="1"/>
</dbReference>
<dbReference type="InterPro" id="IPR019813">
    <property type="entry name" value="Translation_initiation_fac3_CS"/>
</dbReference>
<dbReference type="NCBIfam" id="TIGR00168">
    <property type="entry name" value="infC"/>
    <property type="match status" value="1"/>
</dbReference>
<name>A0A1G2LRK0_9BACT</name>
<dbReference type="GO" id="GO:0003743">
    <property type="term" value="F:translation initiation factor activity"/>
    <property type="evidence" value="ECO:0007669"/>
    <property type="project" value="UniProtKB-UniRule"/>
</dbReference>
<dbReference type="InterPro" id="IPR036787">
    <property type="entry name" value="T_IF-3_N_sf"/>
</dbReference>
<keyword evidence="4" id="KW-0963">Cytoplasm</keyword>
<gene>
    <name evidence="4" type="primary">infC</name>
    <name evidence="9" type="ORF">A3G49_02690</name>
</gene>
<protein>
    <recommendedName>
        <fullName evidence="4 5">Translation initiation factor IF-3</fullName>
    </recommendedName>
</protein>
<dbReference type="GO" id="GO:0043022">
    <property type="term" value="F:ribosome binding"/>
    <property type="evidence" value="ECO:0007669"/>
    <property type="project" value="TreeGrafter"/>
</dbReference>
<dbReference type="PANTHER" id="PTHR10938:SF0">
    <property type="entry name" value="TRANSLATION INITIATION FACTOR IF-3, MITOCHONDRIAL"/>
    <property type="match status" value="1"/>
</dbReference>
<comment type="similarity">
    <text evidence="1 4 6">Belongs to the IF-3 family.</text>
</comment>
<feature type="domain" description="Translation initiation factor 3 N-terminal" evidence="8">
    <location>
        <begin position="7"/>
        <end position="75"/>
    </location>
</feature>
<feature type="domain" description="Translation initiation factor 3 C-terminal" evidence="7">
    <location>
        <begin position="83"/>
        <end position="166"/>
    </location>
</feature>
<dbReference type="PANTHER" id="PTHR10938">
    <property type="entry name" value="TRANSLATION INITIATION FACTOR IF-3"/>
    <property type="match status" value="1"/>
</dbReference>
<reference evidence="9 10" key="1">
    <citation type="journal article" date="2016" name="Nat. Commun.">
        <title>Thousands of microbial genomes shed light on interconnected biogeochemical processes in an aquifer system.</title>
        <authorList>
            <person name="Anantharaman K."/>
            <person name="Brown C.T."/>
            <person name="Hug L.A."/>
            <person name="Sharon I."/>
            <person name="Castelle C.J."/>
            <person name="Probst A.J."/>
            <person name="Thomas B.C."/>
            <person name="Singh A."/>
            <person name="Wilkins M.J."/>
            <person name="Karaoz U."/>
            <person name="Brodie E.L."/>
            <person name="Williams K.H."/>
            <person name="Hubbard S.S."/>
            <person name="Banfield J.F."/>
        </authorList>
    </citation>
    <scope>NUCLEOTIDE SEQUENCE [LARGE SCALE GENOMIC DNA]</scope>
</reference>
<keyword evidence="2 4" id="KW-0396">Initiation factor</keyword>
<evidence type="ECO:0000313" key="10">
    <source>
        <dbReference type="Proteomes" id="UP000177171"/>
    </source>
</evidence>
<dbReference type="InterPro" id="IPR001288">
    <property type="entry name" value="Translation_initiation_fac_3"/>
</dbReference>
<evidence type="ECO:0000256" key="6">
    <source>
        <dbReference type="RuleBase" id="RU000646"/>
    </source>
</evidence>
<evidence type="ECO:0000313" key="9">
    <source>
        <dbReference type="EMBL" id="OHA14124.1"/>
    </source>
</evidence>
<dbReference type="InterPro" id="IPR019814">
    <property type="entry name" value="Translation_initiation_fac_3_N"/>
</dbReference>
<dbReference type="Gene3D" id="3.10.20.80">
    <property type="entry name" value="Translation initiation factor 3 (IF-3), N-terminal domain"/>
    <property type="match status" value="1"/>
</dbReference>
<evidence type="ECO:0000259" key="8">
    <source>
        <dbReference type="Pfam" id="PF05198"/>
    </source>
</evidence>
<comment type="function">
    <text evidence="4 6">IF-3 binds to the 30S ribosomal subunit and shifts the equilibrium between 70S ribosomes and their 50S and 30S subunits in favor of the free subunits, thus enhancing the availability of 30S subunits on which protein synthesis initiation begins.</text>
</comment>
<evidence type="ECO:0000256" key="1">
    <source>
        <dbReference type="ARBA" id="ARBA00005439"/>
    </source>
</evidence>
<dbReference type="InterPro" id="IPR036788">
    <property type="entry name" value="T_IF-3_C_sf"/>
</dbReference>
<dbReference type="SUPFAM" id="SSF55200">
    <property type="entry name" value="Translation initiation factor IF3, C-terminal domain"/>
    <property type="match status" value="1"/>
</dbReference>
<dbReference type="Gene3D" id="3.30.110.10">
    <property type="entry name" value="Translation initiation factor 3 (IF-3), C-terminal domain"/>
    <property type="match status" value="1"/>
</dbReference>
<accession>A0A1G2LRK0</accession>
<comment type="subunit">
    <text evidence="4 6">Monomer.</text>
</comment>
<comment type="subcellular location">
    <subcellularLocation>
        <location evidence="4 6">Cytoplasm</location>
    </subcellularLocation>
</comment>
<evidence type="ECO:0000256" key="2">
    <source>
        <dbReference type="ARBA" id="ARBA00022540"/>
    </source>
</evidence>
<dbReference type="PROSITE" id="PS00938">
    <property type="entry name" value="IF3"/>
    <property type="match status" value="1"/>
</dbReference>
<comment type="caution">
    <text evidence="9">The sequence shown here is derived from an EMBL/GenBank/DDBJ whole genome shotgun (WGS) entry which is preliminary data.</text>
</comment>
<evidence type="ECO:0000256" key="4">
    <source>
        <dbReference type="HAMAP-Rule" id="MF_00080"/>
    </source>
</evidence>
<organism evidence="9 10">
    <name type="scientific">Candidatus Sungbacteria bacterium RIFCSPLOWO2_12_FULL_41_11</name>
    <dbReference type="NCBI Taxonomy" id="1802286"/>
    <lineage>
        <taxon>Bacteria</taxon>
        <taxon>Candidatus Sungiibacteriota</taxon>
    </lineage>
</organism>
<evidence type="ECO:0000256" key="5">
    <source>
        <dbReference type="NCBIfam" id="TIGR00168"/>
    </source>
</evidence>
<evidence type="ECO:0000259" key="7">
    <source>
        <dbReference type="Pfam" id="PF00707"/>
    </source>
</evidence>
<dbReference type="AlphaFoldDB" id="A0A1G2LRK0"/>
<dbReference type="InterPro" id="IPR019815">
    <property type="entry name" value="Translation_initiation_fac_3_C"/>
</dbReference>
<dbReference type="GO" id="GO:0005737">
    <property type="term" value="C:cytoplasm"/>
    <property type="evidence" value="ECO:0007669"/>
    <property type="project" value="UniProtKB-SubCell"/>
</dbReference>
<dbReference type="EMBL" id="MHQY01000013">
    <property type="protein sequence ID" value="OHA14124.1"/>
    <property type="molecule type" value="Genomic_DNA"/>
</dbReference>
<sequence>MQKRYRTNQYIRISPVQVIDESGKNLGVMDTYEALRIAQERGLDLIEIAPTVRPPVCKIMDFGKFKYQREKGEREHGKKQKETEIKSLRIGFTTGKHDLELRAKQAEKFLAEGDKVKIDMILRGREKSLRDFAQKKFGQFLEMIPEKELEQALKRTPQGFIAIIKPQIKTRISHE</sequence>
<proteinExistence type="inferred from homology"/>
<keyword evidence="3 4" id="KW-0648">Protein biosynthesis</keyword>
<dbReference type="HAMAP" id="MF_00080">
    <property type="entry name" value="IF_3"/>
    <property type="match status" value="1"/>
</dbReference>
<evidence type="ECO:0000256" key="3">
    <source>
        <dbReference type="ARBA" id="ARBA00022917"/>
    </source>
</evidence>
<dbReference type="GO" id="GO:0032790">
    <property type="term" value="P:ribosome disassembly"/>
    <property type="evidence" value="ECO:0007669"/>
    <property type="project" value="TreeGrafter"/>
</dbReference>
<dbReference type="Proteomes" id="UP000177171">
    <property type="component" value="Unassembled WGS sequence"/>
</dbReference>